<evidence type="ECO:0000313" key="3">
    <source>
        <dbReference type="EMBL" id="SPC80240.1"/>
    </source>
</evidence>
<evidence type="ECO:0000259" key="2">
    <source>
        <dbReference type="PROSITE" id="PS50158"/>
    </source>
</evidence>
<gene>
    <name evidence="3" type="ORF">FSB_LOCUS8122</name>
</gene>
<dbReference type="SUPFAM" id="SSF56219">
    <property type="entry name" value="DNase I-like"/>
    <property type="match status" value="1"/>
</dbReference>
<dbReference type="EMBL" id="OIVN01000439">
    <property type="protein sequence ID" value="SPC80240.1"/>
    <property type="molecule type" value="Genomic_DNA"/>
</dbReference>
<dbReference type="AlphaFoldDB" id="A0A2N9EZR7"/>
<dbReference type="InterPro" id="IPR026960">
    <property type="entry name" value="RVT-Znf"/>
</dbReference>
<dbReference type="Gene3D" id="3.60.10.10">
    <property type="entry name" value="Endonuclease/exonuclease/phosphatase"/>
    <property type="match status" value="1"/>
</dbReference>
<name>A0A2N9EZR7_FAGSY</name>
<dbReference type="GO" id="GO:0003676">
    <property type="term" value="F:nucleic acid binding"/>
    <property type="evidence" value="ECO:0007669"/>
    <property type="project" value="InterPro"/>
</dbReference>
<dbReference type="Pfam" id="PF14392">
    <property type="entry name" value="zf-CCHC_4"/>
    <property type="match status" value="1"/>
</dbReference>
<dbReference type="Gene3D" id="3.30.420.10">
    <property type="entry name" value="Ribonuclease H-like superfamily/Ribonuclease H"/>
    <property type="match status" value="1"/>
</dbReference>
<dbReference type="PANTHER" id="PTHR33116:SF86">
    <property type="entry name" value="REVERSE TRANSCRIPTASE DOMAIN-CONTAINING PROTEIN"/>
    <property type="match status" value="1"/>
</dbReference>
<dbReference type="GO" id="GO:0004523">
    <property type="term" value="F:RNA-DNA hybrid ribonuclease activity"/>
    <property type="evidence" value="ECO:0007669"/>
    <property type="project" value="InterPro"/>
</dbReference>
<dbReference type="CDD" id="cd06222">
    <property type="entry name" value="RNase_H_like"/>
    <property type="match status" value="1"/>
</dbReference>
<dbReference type="Pfam" id="PF13456">
    <property type="entry name" value="RVT_3"/>
    <property type="match status" value="1"/>
</dbReference>
<keyword evidence="1" id="KW-0479">Metal-binding</keyword>
<sequence length="1151" mass="131971">MDISTPLLSGFPMDREQLPVLWIPLKYEKLGNFCYGCGRLDHEQRDCLVSEVQKLIKEGVDMGLFGRWLRADNPDYHLGINKQLLLEAERAECSTEIRSLIGRAGGSVGDVHSTPQCEKAKDNSGQKKVQLPIDMWNALVNDKEREKVHLEDTMPANDDPSSRDPANTATGHDVQQNLITKSAVKHTLPENECLGGLALFWKKGVELEVVHFDHQVISALIYSDPPSSTWLLNVIRGPPERKMRKGFWSFMESIIKAFSGPWLIIGDFNSICSSEDKRGGNQGENYSANWFKNFMFNTGAIDLDFFGPQFTWSNKREGLENIKERLDRGVCDQDWQSMFPKAGIRHLGAPKSDHRPILLDTHLDNLKIIQPVRFEAMWTKDTSSIKAVETAWDVQSKIKDLEMMIEEVRGRDPTRENLEFEASLCLELEEWLEKEEIKWKQKSRELWLREGDRNSKFFHLSTLIRRRSNRINEIKLEDGTWLNNREDIGKYFTNQFKDLFRSTFPPSPVNLEELMEAVITGEENEEICRVPTAEEIRRIVFEMHPLKAPGPDGLPGLFYTHYWSIVGDQVIAAIQSFFRWISENVVIAQEVVHSFKHMKKKQGYLGVKLEFNKAYDRMEWCFLEKVLKAFGFNDQATRLIMQCVTTVQFTLLLNGGIHSNFTPSKGLRARMDDVRSLMSCLNSYCSWSENTKYLGIPLFLSNNKRRDFKYLKENLEAKTSSWKCKSLSWMGRATLIKSMAPAIPSYTMAVCKLPKGLCEEMDAIVRRFWWGPRKETSHYFTPMAWSKLCTPKNEGGLGFKSLWDLNLASLAKLAWQVLSKKESPCIKLLLSKYRVNGNWFKHQPSPMASWIWKSLDWTKSILSKGACLMIGDGSNILVWDDPWIPGCEGFLPTPKEGTTSTSSLVVSQLITPDKSGWDMNLLKNFFDVNTINAIQNIPIATSALADRWTWTRTNTGEFSVKSAYWLIGDSEGCEDIDQLKSSIWKRQLHERQKMFIWRLASNVLPTKNRMRSFISDYDDLCPLCGKEMGKNHSVLSIVARDWRGNLVFAHSKKAHTNVPIQAEAEALRWAIWVASQCNLQKVVIEGDSKICLEAIIKNGPEIPWKIDPIIKDIWSIVSHIPSVKYNWVYRGCNAATHPCCMVPAQCLFWLF</sequence>
<dbReference type="InterPro" id="IPR044730">
    <property type="entry name" value="RNase_H-like_dom_plant"/>
</dbReference>
<dbReference type="GO" id="GO:0008270">
    <property type="term" value="F:zinc ion binding"/>
    <property type="evidence" value="ECO:0007669"/>
    <property type="project" value="UniProtKB-KW"/>
</dbReference>
<keyword evidence="1" id="KW-0863">Zinc-finger</keyword>
<dbReference type="Pfam" id="PF13966">
    <property type="entry name" value="zf-RVT"/>
    <property type="match status" value="1"/>
</dbReference>
<dbReference type="InterPro" id="IPR025836">
    <property type="entry name" value="Zn_knuckle_CX2CX4HX4C"/>
</dbReference>
<dbReference type="InterPro" id="IPR036691">
    <property type="entry name" value="Endo/exonu/phosph_ase_sf"/>
</dbReference>
<dbReference type="InterPro" id="IPR001878">
    <property type="entry name" value="Znf_CCHC"/>
</dbReference>
<accession>A0A2N9EZR7</accession>
<organism evidence="3">
    <name type="scientific">Fagus sylvatica</name>
    <name type="common">Beechnut</name>
    <dbReference type="NCBI Taxonomy" id="28930"/>
    <lineage>
        <taxon>Eukaryota</taxon>
        <taxon>Viridiplantae</taxon>
        <taxon>Streptophyta</taxon>
        <taxon>Embryophyta</taxon>
        <taxon>Tracheophyta</taxon>
        <taxon>Spermatophyta</taxon>
        <taxon>Magnoliopsida</taxon>
        <taxon>eudicotyledons</taxon>
        <taxon>Gunneridae</taxon>
        <taxon>Pentapetalae</taxon>
        <taxon>rosids</taxon>
        <taxon>fabids</taxon>
        <taxon>Fagales</taxon>
        <taxon>Fagaceae</taxon>
        <taxon>Fagus</taxon>
    </lineage>
</organism>
<dbReference type="InterPro" id="IPR036397">
    <property type="entry name" value="RNaseH_sf"/>
</dbReference>
<dbReference type="PANTHER" id="PTHR33116">
    <property type="entry name" value="REVERSE TRANSCRIPTASE ZINC-BINDING DOMAIN-CONTAINING PROTEIN-RELATED-RELATED"/>
    <property type="match status" value="1"/>
</dbReference>
<proteinExistence type="predicted"/>
<evidence type="ECO:0000256" key="1">
    <source>
        <dbReference type="PROSITE-ProRule" id="PRU00047"/>
    </source>
</evidence>
<reference evidence="3" key="1">
    <citation type="submission" date="2018-02" db="EMBL/GenBank/DDBJ databases">
        <authorList>
            <person name="Cohen D.B."/>
            <person name="Kent A.D."/>
        </authorList>
    </citation>
    <scope>NUCLEOTIDE SEQUENCE</scope>
</reference>
<protein>
    <recommendedName>
        <fullName evidence="2">CCHC-type domain-containing protein</fullName>
    </recommendedName>
</protein>
<feature type="domain" description="CCHC-type" evidence="2">
    <location>
        <begin position="34"/>
        <end position="47"/>
    </location>
</feature>
<keyword evidence="1" id="KW-0862">Zinc</keyword>
<dbReference type="InterPro" id="IPR002156">
    <property type="entry name" value="RNaseH_domain"/>
</dbReference>
<dbReference type="PROSITE" id="PS50158">
    <property type="entry name" value="ZF_CCHC"/>
    <property type="match status" value="1"/>
</dbReference>